<keyword evidence="2" id="KW-1185">Reference proteome</keyword>
<name>A0A6S7I356_PARCT</name>
<proteinExistence type="predicted"/>
<dbReference type="EMBL" id="CACRXK020007394">
    <property type="protein sequence ID" value="CAB4012136.1"/>
    <property type="molecule type" value="Genomic_DNA"/>
</dbReference>
<protein>
    <submittedName>
        <fullName evidence="1">Uncharacterized protein</fullName>
    </submittedName>
</protein>
<comment type="caution">
    <text evidence="1">The sequence shown here is derived from an EMBL/GenBank/DDBJ whole genome shotgun (WGS) entry which is preliminary data.</text>
</comment>
<feature type="non-terminal residue" evidence="1">
    <location>
        <position position="111"/>
    </location>
</feature>
<sequence length="111" mass="12986">MEPTNLGYSTKNIPIAQPKEYLKCLVEKTESFLRRVRWKAYHFLKPTQSEPTKETFGFNTTKSPPPTKELEAFEGKMLSLIQNVQFKNHHTEFQDKLSQDLSKIRADEKLL</sequence>
<organism evidence="1 2">
    <name type="scientific">Paramuricea clavata</name>
    <name type="common">Red gorgonian</name>
    <name type="synonym">Violescent sea-whip</name>
    <dbReference type="NCBI Taxonomy" id="317549"/>
    <lineage>
        <taxon>Eukaryota</taxon>
        <taxon>Metazoa</taxon>
        <taxon>Cnidaria</taxon>
        <taxon>Anthozoa</taxon>
        <taxon>Octocorallia</taxon>
        <taxon>Malacalcyonacea</taxon>
        <taxon>Plexauridae</taxon>
        <taxon>Paramuricea</taxon>
    </lineage>
</organism>
<dbReference type="AlphaFoldDB" id="A0A6S7I356"/>
<evidence type="ECO:0000313" key="2">
    <source>
        <dbReference type="Proteomes" id="UP001152795"/>
    </source>
</evidence>
<dbReference type="Proteomes" id="UP001152795">
    <property type="component" value="Unassembled WGS sequence"/>
</dbReference>
<dbReference type="OrthoDB" id="5975860at2759"/>
<evidence type="ECO:0000313" key="1">
    <source>
        <dbReference type="EMBL" id="CAB4012136.1"/>
    </source>
</evidence>
<gene>
    <name evidence="1" type="ORF">PACLA_8A008869</name>
</gene>
<accession>A0A6S7I356</accession>
<reference evidence="1" key="1">
    <citation type="submission" date="2020-04" db="EMBL/GenBank/DDBJ databases">
        <authorList>
            <person name="Alioto T."/>
            <person name="Alioto T."/>
            <person name="Gomez Garrido J."/>
        </authorList>
    </citation>
    <scope>NUCLEOTIDE SEQUENCE</scope>
    <source>
        <strain evidence="1">A484AB</strain>
    </source>
</reference>